<evidence type="ECO:0000259" key="1">
    <source>
        <dbReference type="Pfam" id="PF13472"/>
    </source>
</evidence>
<dbReference type="Gene3D" id="3.40.50.1110">
    <property type="entry name" value="SGNH hydrolase"/>
    <property type="match status" value="1"/>
</dbReference>
<protein>
    <recommendedName>
        <fullName evidence="1">SGNH hydrolase-type esterase domain-containing protein</fullName>
    </recommendedName>
</protein>
<evidence type="ECO:0000313" key="2">
    <source>
        <dbReference type="EMBL" id="SCQ19178.1"/>
    </source>
</evidence>
<dbReference type="InterPro" id="IPR013830">
    <property type="entry name" value="SGNH_hydro"/>
</dbReference>
<dbReference type="EMBL" id="FMMM01000023">
    <property type="protein sequence ID" value="SCQ19178.1"/>
    <property type="molecule type" value="Genomic_DNA"/>
</dbReference>
<dbReference type="RefSeq" id="WP_256122180.1">
    <property type="nucleotide sequence ID" value="NZ_FMMM01000023.1"/>
</dbReference>
<dbReference type="Proteomes" id="UP000182057">
    <property type="component" value="Unassembled WGS sequence"/>
</dbReference>
<organism evidence="2 3">
    <name type="scientific">Tannerella forsythia</name>
    <name type="common">Bacteroides forsythus</name>
    <dbReference type="NCBI Taxonomy" id="28112"/>
    <lineage>
        <taxon>Bacteria</taxon>
        <taxon>Pseudomonadati</taxon>
        <taxon>Bacteroidota</taxon>
        <taxon>Bacteroidia</taxon>
        <taxon>Bacteroidales</taxon>
        <taxon>Tannerellaceae</taxon>
        <taxon>Tannerella</taxon>
    </lineage>
</organism>
<dbReference type="SUPFAM" id="SSF52266">
    <property type="entry name" value="SGNH hydrolase"/>
    <property type="match status" value="1"/>
</dbReference>
<dbReference type="GO" id="GO:0016788">
    <property type="term" value="F:hydrolase activity, acting on ester bonds"/>
    <property type="evidence" value="ECO:0007669"/>
    <property type="project" value="UniProtKB-ARBA"/>
</dbReference>
<accession>A0A1D3UGN3</accession>
<proteinExistence type="predicted"/>
<name>A0A1D3UGN3_TANFO</name>
<dbReference type="Pfam" id="PF13472">
    <property type="entry name" value="Lipase_GDSL_2"/>
    <property type="match status" value="1"/>
</dbReference>
<dbReference type="InterPro" id="IPR036514">
    <property type="entry name" value="SGNH_hydro_sf"/>
</dbReference>
<evidence type="ECO:0000313" key="3">
    <source>
        <dbReference type="Proteomes" id="UP000182057"/>
    </source>
</evidence>
<feature type="domain" description="SGNH hydrolase-type esterase" evidence="1">
    <location>
        <begin position="295"/>
        <end position="441"/>
    </location>
</feature>
<gene>
    <name evidence="2" type="ORF">TFUB20_00615</name>
</gene>
<reference evidence="2 3" key="1">
    <citation type="submission" date="2016-09" db="EMBL/GenBank/DDBJ databases">
        <authorList>
            <person name="Capua I."/>
            <person name="De Benedictis P."/>
            <person name="Joannis T."/>
            <person name="Lombin L.H."/>
            <person name="Cattoli G."/>
        </authorList>
    </citation>
    <scope>NUCLEOTIDE SEQUENCE [LARGE SCALE GENOMIC DNA]</scope>
    <source>
        <strain evidence="2 3">UB20</strain>
    </source>
</reference>
<sequence length="464" mass="52161">MMKWIRKHIELKWGVLFVFVVTLTVGLISARMKSESEENELTPVFLHETEEEVWMPRAPLTDDVRSSLSFIIDSLCRITDPAHSLDSFLEELHRLASGRDTTIQIVHLGDSHVQAGFYSGEAMRLLQRTFGNAGRGWIAPYKLARDNEPTDYFITSSKVRNWSVGRCTRRTSDCAWGPGGIGIQADVSGVDFTISIAPNNGAGYEFNQVILYRNEGTLPMLPVGEDERVETVWAKAPYSPGVMVDTFKLPTKSGELQLYTAAQGRLTPASLSSIRNCYYGFVLTNGQPGILYHSIGQNGAMFVNYTNEEYIRQLSLLDPSLLIVTLGTNETFGANFSTSEFLLQVDCFVRLVKAYLPFTALVLSTPAESYRSVRGRRGKRSYKRNENIDLAARAIKEYAWREGVACFDLYGMTGGANSCEQWLASDHLGRDRIHFNVAGYQEQGKLLYKALLRSELDYRKRMSL</sequence>
<dbReference type="AlphaFoldDB" id="A0A1D3UGN3"/>
<dbReference type="Gene3D" id="2.60.120.1360">
    <property type="match status" value="1"/>
</dbReference>